<gene>
    <name evidence="3" type="primary">LOC107226185</name>
</gene>
<dbReference type="GeneID" id="107226185"/>
<name>A0ABM3FK83_NEOLC</name>
<feature type="domain" description="AAA+ ATPase" evidence="1">
    <location>
        <begin position="637"/>
        <end position="773"/>
    </location>
</feature>
<evidence type="ECO:0000259" key="1">
    <source>
        <dbReference type="SMART" id="SM00382"/>
    </source>
</evidence>
<proteinExistence type="predicted"/>
<evidence type="ECO:0000313" key="2">
    <source>
        <dbReference type="Proteomes" id="UP000829291"/>
    </source>
</evidence>
<dbReference type="CDD" id="cd00009">
    <property type="entry name" value="AAA"/>
    <property type="match status" value="1"/>
</dbReference>
<dbReference type="InterPro" id="IPR003959">
    <property type="entry name" value="ATPase_AAA_core"/>
</dbReference>
<reference evidence="3" key="1">
    <citation type="submission" date="2025-08" db="UniProtKB">
        <authorList>
            <consortium name="RefSeq"/>
        </authorList>
    </citation>
    <scope>IDENTIFICATION</scope>
    <source>
        <tissue evidence="3">Thorax and Abdomen</tissue>
    </source>
</reference>
<dbReference type="InterPro" id="IPR003960">
    <property type="entry name" value="ATPase_AAA_CS"/>
</dbReference>
<accession>A0ABM3FK83</accession>
<dbReference type="PANTHER" id="PTHR23077:SF12">
    <property type="entry name" value="PEROXISOMAL ATPASE PEX1"/>
    <property type="match status" value="1"/>
</dbReference>
<dbReference type="Proteomes" id="UP000829291">
    <property type="component" value="Chromosome 2"/>
</dbReference>
<dbReference type="RefSeq" id="XP_046588427.1">
    <property type="nucleotide sequence ID" value="XM_046732471.1"/>
</dbReference>
<sequence length="898" mass="100630">MLAHFFSSESVEPRYRYGKLQPFTEITVSFPKKEVKEDKKENSSDSLWDTFKNVVPNLFSDTDKKKEANIEESVENIVGKYSKKNIIQTFRVLPVKRIEDTEAMSTVDSLLRQPYNIFINQRFLPKNFHSGEIYCRVKKVRQNTQFVKATNTNYLRTNNTAGLNLITEVVAKIFVLEEVLKKCSYCIDREYFANNLLYKSVYVSENLRHNLKLKVGAKVTLELIEYSVQPVTAIELFPQNNPVTLEDFENFLKEQSIYDKVLINSLSVLSLRNDKSCIVQFCPLPTSYALIDLYDLKTTPVHVKDVVFSVENEMESLQHPESVCLQTISMRGLRSLLTECKSILELSLGLDRASDFGYDRENILICGKVGSGKTTVGQILKEAFREVPNFVYVHVIDCKSLKGKKVETLHKIFLPAILECVYYQPAILFIDDLDSIAGKILADEENTPDAINTVRTADMLLNLITEYQAVNYVAVVATCISIDKINRKLAAPRGIHLFRTILSVPEFEKEDRMDILQLAMKSKLQISNDVDWNHYGNKTEGWTAQDLTKFVEKAVFSAWRRHVNSGLTTPLIACDEDLSRSLDKSVPMSLQGIDLYSGPGYAWSDIGGLAEVKQSLIELLHWPLKYPELFKNAPIKQQGGVLLYGAPGTGKTMLAGAIAKECGLNFISVKGPELLSKYIGASEEAVRNVFEKANSAKPCVLFFDEFDSLAPRRGHDSTGVTDRVVNQFLAQLDGVEGRQGVAVVAATSRPDLLDPALLRPGRLDKSLLCPLPDKTERKEILTALCESQKLDVRSLDLDTLAAETMSFTGADLNSILSQARITVLEEDLAAVKSHGREISGSLGTVGVTQRHLIDALASTRPSLNGSERAKYDRIYAKFSRAEDFSEDILKNSQRATLA</sequence>
<dbReference type="Pfam" id="PF00004">
    <property type="entry name" value="AAA"/>
    <property type="match status" value="2"/>
</dbReference>
<dbReference type="Gene3D" id="1.10.8.60">
    <property type="match status" value="2"/>
</dbReference>
<dbReference type="InterPro" id="IPR027417">
    <property type="entry name" value="P-loop_NTPase"/>
</dbReference>
<protein>
    <submittedName>
        <fullName evidence="3">Peroxisome biogenesis factor 1 isoform X2</fullName>
    </submittedName>
</protein>
<dbReference type="SMART" id="SM00382">
    <property type="entry name" value="AAA"/>
    <property type="match status" value="2"/>
</dbReference>
<dbReference type="PANTHER" id="PTHR23077">
    <property type="entry name" value="AAA-FAMILY ATPASE"/>
    <property type="match status" value="1"/>
</dbReference>
<dbReference type="Gene3D" id="3.40.50.300">
    <property type="entry name" value="P-loop containing nucleotide triphosphate hydrolases"/>
    <property type="match status" value="2"/>
</dbReference>
<keyword evidence="2" id="KW-1185">Reference proteome</keyword>
<dbReference type="InterPro" id="IPR050168">
    <property type="entry name" value="AAA_ATPase_domain"/>
</dbReference>
<dbReference type="InterPro" id="IPR003593">
    <property type="entry name" value="AAA+_ATPase"/>
</dbReference>
<dbReference type="PROSITE" id="PS00674">
    <property type="entry name" value="AAA"/>
    <property type="match status" value="1"/>
</dbReference>
<dbReference type="SUPFAM" id="SSF52540">
    <property type="entry name" value="P-loop containing nucleoside triphosphate hydrolases"/>
    <property type="match status" value="2"/>
</dbReference>
<feature type="domain" description="AAA+ ATPase" evidence="1">
    <location>
        <begin position="359"/>
        <end position="502"/>
    </location>
</feature>
<organism evidence="2 3">
    <name type="scientific">Neodiprion lecontei</name>
    <name type="common">Redheaded pine sawfly</name>
    <dbReference type="NCBI Taxonomy" id="441921"/>
    <lineage>
        <taxon>Eukaryota</taxon>
        <taxon>Metazoa</taxon>
        <taxon>Ecdysozoa</taxon>
        <taxon>Arthropoda</taxon>
        <taxon>Hexapoda</taxon>
        <taxon>Insecta</taxon>
        <taxon>Pterygota</taxon>
        <taxon>Neoptera</taxon>
        <taxon>Endopterygota</taxon>
        <taxon>Hymenoptera</taxon>
        <taxon>Tenthredinoidea</taxon>
        <taxon>Diprionidae</taxon>
        <taxon>Diprioninae</taxon>
        <taxon>Neodiprion</taxon>
    </lineage>
</organism>
<evidence type="ECO:0000313" key="3">
    <source>
        <dbReference type="RefSeq" id="XP_046588427.1"/>
    </source>
</evidence>